<organism evidence="2 3">
    <name type="scientific">SAR86 cluster bacterium SAR86E</name>
    <dbReference type="NCBI Taxonomy" id="1208365"/>
    <lineage>
        <taxon>Bacteria</taxon>
        <taxon>Pseudomonadati</taxon>
        <taxon>Pseudomonadota</taxon>
        <taxon>Gammaproteobacteria</taxon>
        <taxon>SAR86 cluster</taxon>
    </lineage>
</organism>
<dbReference type="Gene3D" id="3.30.70.100">
    <property type="match status" value="1"/>
</dbReference>
<dbReference type="EMBL" id="AMWX01000005">
    <property type="protein sequence ID" value="EKO36610.1"/>
    <property type="molecule type" value="Genomic_DNA"/>
</dbReference>
<accession>K6GI05</accession>
<feature type="domain" description="ABM" evidence="1">
    <location>
        <begin position="11"/>
        <end position="67"/>
    </location>
</feature>
<evidence type="ECO:0000259" key="1">
    <source>
        <dbReference type="Pfam" id="PF03992"/>
    </source>
</evidence>
<comment type="caution">
    <text evidence="2">The sequence shown here is derived from an EMBL/GenBank/DDBJ whole genome shotgun (WGS) entry which is preliminary data.</text>
</comment>
<name>K6GI05_9GAMM</name>
<dbReference type="Proteomes" id="UP000010310">
    <property type="component" value="Unassembled WGS sequence"/>
</dbReference>
<dbReference type="InterPro" id="IPR007138">
    <property type="entry name" value="ABM_dom"/>
</dbReference>
<evidence type="ECO:0000313" key="2">
    <source>
        <dbReference type="EMBL" id="EKO36610.1"/>
    </source>
</evidence>
<dbReference type="Pfam" id="PF03992">
    <property type="entry name" value="ABM"/>
    <property type="match status" value="1"/>
</dbReference>
<dbReference type="AlphaFoldDB" id="K6GI05"/>
<sequence>MSVSVLLGGELKDGLVDQFTEICTEAFQVTRAFDGCQNINLTFHVEETNKFVLTEVWDSKEHYEKYLAFRTEDGTIEAVTDMCVDGPTIDIFDITDA</sequence>
<protein>
    <submittedName>
        <fullName evidence="2">Antibiotic biosynthesis monooxygenase</fullName>
    </submittedName>
</protein>
<dbReference type="SUPFAM" id="SSF54909">
    <property type="entry name" value="Dimeric alpha+beta barrel"/>
    <property type="match status" value="1"/>
</dbReference>
<evidence type="ECO:0000313" key="3">
    <source>
        <dbReference type="Proteomes" id="UP000010310"/>
    </source>
</evidence>
<dbReference type="InterPro" id="IPR011008">
    <property type="entry name" value="Dimeric_a/b-barrel"/>
</dbReference>
<dbReference type="GO" id="GO:0004497">
    <property type="term" value="F:monooxygenase activity"/>
    <property type="evidence" value="ECO:0007669"/>
    <property type="project" value="UniProtKB-KW"/>
</dbReference>
<gene>
    <name evidence="2" type="ORF">B273_0459</name>
</gene>
<reference evidence="2 3" key="1">
    <citation type="submission" date="2012-09" db="EMBL/GenBank/DDBJ databases">
        <authorList>
            <person name="Dupont C.L."/>
            <person name="Rusch D.B."/>
            <person name="Lombardo M.-J."/>
            <person name="Novotny M."/>
            <person name="Yee-Greenbaum J."/>
            <person name="Laskin R."/>
        </authorList>
    </citation>
    <scope>NUCLEOTIDE SEQUENCE [LARGE SCALE GENOMIC DNA]</scope>
    <source>
        <strain evidence="2">SAR86E</strain>
    </source>
</reference>
<keyword evidence="2" id="KW-0560">Oxidoreductase</keyword>
<proteinExistence type="predicted"/>
<keyword evidence="3" id="KW-1185">Reference proteome</keyword>
<keyword evidence="2" id="KW-0503">Monooxygenase</keyword>